<dbReference type="GO" id="GO:1903475">
    <property type="term" value="P:mitotic actomyosin contractile ring assembly"/>
    <property type="evidence" value="ECO:0007669"/>
    <property type="project" value="EnsemblFungi"/>
</dbReference>
<gene>
    <name evidence="4" type="primary">fic1</name>
    <name evidence="3" type="ORF">SJAG_00268</name>
</gene>
<feature type="region of interest" description="Disordered" evidence="1">
    <location>
        <begin position="244"/>
        <end position="284"/>
    </location>
</feature>
<dbReference type="HOGENOM" id="CLU_977141_0_0_1"/>
<dbReference type="InterPro" id="IPR000008">
    <property type="entry name" value="C2_dom"/>
</dbReference>
<dbReference type="OrthoDB" id="270970at2759"/>
<dbReference type="Gene3D" id="2.60.40.150">
    <property type="entry name" value="C2 domain"/>
    <property type="match status" value="1"/>
</dbReference>
<reference evidence="3 5" key="1">
    <citation type="journal article" date="2011" name="Science">
        <title>Comparative functional genomics of the fission yeasts.</title>
        <authorList>
            <person name="Rhind N."/>
            <person name="Chen Z."/>
            <person name="Yassour M."/>
            <person name="Thompson D.A."/>
            <person name="Haas B.J."/>
            <person name="Habib N."/>
            <person name="Wapinski I."/>
            <person name="Roy S."/>
            <person name="Lin M.F."/>
            <person name="Heiman D.I."/>
            <person name="Young S.K."/>
            <person name="Furuya K."/>
            <person name="Guo Y."/>
            <person name="Pidoux A."/>
            <person name="Chen H.M."/>
            <person name="Robbertse B."/>
            <person name="Goldberg J.M."/>
            <person name="Aoki K."/>
            <person name="Bayne E.H."/>
            <person name="Berlin A.M."/>
            <person name="Desjardins C.A."/>
            <person name="Dobbs E."/>
            <person name="Dukaj L."/>
            <person name="Fan L."/>
            <person name="FitzGerald M.G."/>
            <person name="French C."/>
            <person name="Gujja S."/>
            <person name="Hansen K."/>
            <person name="Keifenheim D."/>
            <person name="Levin J.Z."/>
            <person name="Mosher R.A."/>
            <person name="Mueller C.A."/>
            <person name="Pfiffner J."/>
            <person name="Priest M."/>
            <person name="Russ C."/>
            <person name="Smialowska A."/>
            <person name="Swoboda P."/>
            <person name="Sykes S.M."/>
            <person name="Vaughn M."/>
            <person name="Vengrova S."/>
            <person name="Yoder R."/>
            <person name="Zeng Q."/>
            <person name="Allshire R."/>
            <person name="Baulcombe D."/>
            <person name="Birren B.W."/>
            <person name="Brown W."/>
            <person name="Ekwall K."/>
            <person name="Kellis M."/>
            <person name="Leatherwood J."/>
            <person name="Levin H."/>
            <person name="Margalit H."/>
            <person name="Martienssen R."/>
            <person name="Nieduszynski C.A."/>
            <person name="Spatafora J.W."/>
            <person name="Friedman N."/>
            <person name="Dalgaard J.Z."/>
            <person name="Baumann P."/>
            <person name="Niki H."/>
            <person name="Regev A."/>
            <person name="Nusbaum C."/>
        </authorList>
    </citation>
    <scope>NUCLEOTIDE SEQUENCE [LARGE SCALE GENOMIC DNA]</scope>
    <source>
        <strain evidence="5">yFS275 / FY16936</strain>
    </source>
</reference>
<dbReference type="GO" id="GO:0051285">
    <property type="term" value="C:cell cortex of cell tip"/>
    <property type="evidence" value="ECO:0007669"/>
    <property type="project" value="EnsemblFungi"/>
</dbReference>
<dbReference type="InterPro" id="IPR037791">
    <property type="entry name" value="C2_fungal_Inn1"/>
</dbReference>
<dbReference type="AlphaFoldDB" id="B6JV64"/>
<evidence type="ECO:0000313" key="4">
    <source>
        <dbReference type="JaponicusDB" id="SJAG_00268"/>
    </source>
</evidence>
<dbReference type="CDD" id="cd08681">
    <property type="entry name" value="C2_fungal_Inn1p-like"/>
    <property type="match status" value="1"/>
</dbReference>
<dbReference type="SUPFAM" id="SSF49562">
    <property type="entry name" value="C2 domain (Calcium/lipid-binding domain, CaLB)"/>
    <property type="match status" value="1"/>
</dbReference>
<feature type="compositionally biased region" description="Acidic residues" evidence="1">
    <location>
        <begin position="269"/>
        <end position="278"/>
    </location>
</feature>
<dbReference type="GeneID" id="7050562"/>
<dbReference type="GO" id="GO:0051666">
    <property type="term" value="P:actin cortical patch localization"/>
    <property type="evidence" value="ECO:0007669"/>
    <property type="project" value="EnsemblFungi"/>
</dbReference>
<dbReference type="Pfam" id="PF00168">
    <property type="entry name" value="C2"/>
    <property type="match status" value="1"/>
</dbReference>
<dbReference type="STRING" id="402676.B6JV64"/>
<dbReference type="GO" id="GO:0106006">
    <property type="term" value="F:cytoskeletal protein-membrane anchor activity"/>
    <property type="evidence" value="ECO:0007669"/>
    <property type="project" value="EnsemblFungi"/>
</dbReference>
<accession>B6JV64</accession>
<sequence>MAILGELVVYVQKARNLDNRQLLGKQSPYCVCRIGEVVKRTRPNHKGGQLPVWDAELRFDIKSEAYNVMKVAVCCTGFRKRVLEIGDTVISIKKALEEGEFEDWVEIQQNYRFAGQVLIKVQFEPTDPSYFAKSSSKTITTPSIVADTNFVADNEPLNNVSIIPTFSEESSTVDNESVLRGLTPSIVRNREETSYTSLSTRPMRPLPQPPAELGDEASLDFTVPALHTGLDTVIDETDIYDYGRQDKSDGLKPFPPPPHRRNLSVFDNGNEEANDMEDGDSRSFLSDYIHSPLASEPDPPRSLTQDADYFPAAFYEQGISERYGLGEPDPLRNQHQLPPTPPVHREHYMRSTGQTY</sequence>
<protein>
    <submittedName>
        <fullName evidence="3">C2 domain-containing protein Fic1</fullName>
    </submittedName>
</protein>
<organism evidence="3 5">
    <name type="scientific">Schizosaccharomyces japonicus (strain yFS275 / FY16936)</name>
    <name type="common">Fission yeast</name>
    <dbReference type="NCBI Taxonomy" id="402676"/>
    <lineage>
        <taxon>Eukaryota</taxon>
        <taxon>Fungi</taxon>
        <taxon>Dikarya</taxon>
        <taxon>Ascomycota</taxon>
        <taxon>Taphrinomycotina</taxon>
        <taxon>Schizosaccharomycetes</taxon>
        <taxon>Schizosaccharomycetales</taxon>
        <taxon>Schizosaccharomycetaceae</taxon>
        <taxon>Schizosaccharomyces</taxon>
    </lineage>
</organism>
<dbReference type="Proteomes" id="UP000001744">
    <property type="component" value="Unassembled WGS sequence"/>
</dbReference>
<dbReference type="GO" id="GO:0120105">
    <property type="term" value="C:mitotic actomyosin contractile ring, intermediate layer"/>
    <property type="evidence" value="ECO:0007669"/>
    <property type="project" value="EnsemblFungi"/>
</dbReference>
<evidence type="ECO:0000313" key="3">
    <source>
        <dbReference type="EMBL" id="EEB05265.2"/>
    </source>
</evidence>
<evidence type="ECO:0000256" key="1">
    <source>
        <dbReference type="SAM" id="MobiDB-lite"/>
    </source>
</evidence>
<name>B6JV64_SCHJY</name>
<dbReference type="EMBL" id="KE651166">
    <property type="protein sequence ID" value="EEB05265.2"/>
    <property type="molecule type" value="Genomic_DNA"/>
</dbReference>
<dbReference type="InterPro" id="IPR052981">
    <property type="entry name" value="Ingression_C2_domain"/>
</dbReference>
<keyword evidence="5" id="KW-1185">Reference proteome</keyword>
<dbReference type="InterPro" id="IPR035892">
    <property type="entry name" value="C2_domain_sf"/>
</dbReference>
<proteinExistence type="predicted"/>
<dbReference type="PANTHER" id="PTHR47052">
    <property type="entry name" value="CONSERVED SERINE PROLINE-RICH PROTEIN (AFU_ORTHOLOGUE AFUA_2G01790)"/>
    <property type="match status" value="1"/>
</dbReference>
<dbReference type="PROSITE" id="PS50004">
    <property type="entry name" value="C2"/>
    <property type="match status" value="1"/>
</dbReference>
<dbReference type="GO" id="GO:0005634">
    <property type="term" value="C:nucleus"/>
    <property type="evidence" value="ECO:0007669"/>
    <property type="project" value="EnsemblFungi"/>
</dbReference>
<feature type="region of interest" description="Disordered" evidence="1">
    <location>
        <begin position="322"/>
        <end position="356"/>
    </location>
</feature>
<feature type="domain" description="C2" evidence="2">
    <location>
        <begin position="1"/>
        <end position="105"/>
    </location>
</feature>
<dbReference type="eggNOG" id="ENOG502RDJ2">
    <property type="taxonomic scope" value="Eukaryota"/>
</dbReference>
<evidence type="ECO:0000259" key="2">
    <source>
        <dbReference type="PROSITE" id="PS50004"/>
    </source>
</evidence>
<dbReference type="VEuPathDB" id="FungiDB:SJAG_00268"/>
<evidence type="ECO:0000313" key="5">
    <source>
        <dbReference type="Proteomes" id="UP000001744"/>
    </source>
</evidence>
<dbReference type="PANTHER" id="PTHR47052:SF3">
    <property type="entry name" value="INGRESSION PROTEIN 1"/>
    <property type="match status" value="1"/>
</dbReference>
<dbReference type="RefSeq" id="XP_002171558.2">
    <property type="nucleotide sequence ID" value="XM_002171522.2"/>
</dbReference>
<dbReference type="JaponicusDB" id="SJAG_00268">
    <property type="gene designation" value="fic1"/>
</dbReference>
<dbReference type="GO" id="GO:0061245">
    <property type="term" value="P:establishment or maintenance of bipolar cell polarity"/>
    <property type="evidence" value="ECO:0007669"/>
    <property type="project" value="EnsemblFungi"/>
</dbReference>